<sequence length="267" mass="30237">MKTKNNFTLTIIFAMILQLVSYSQNSKKDNEIKPFKIDSKYLSGLEIPQIKLKAHPNRKYFQKTIYSGKELSVFVLSSETALNKIKSFPIDEFVYYINGKAEVKNDKQNTNFYAGDYLAVLKGFSGNWTNIGGNTYHLELSVISNRKSKKIATSKDIFPFLLNKDLLSGINLKKQDSVSFSNILYSGTELEIKTVSEKPNSRKISNNKKEEFIHILSGGVSITPLNGKLQTFYKGDFFILPKGFNGLWESKGNNLLRTIIVSESDIL</sequence>
<accession>A0A2S7WKL5</accession>
<dbReference type="Pfam" id="PF05899">
    <property type="entry name" value="Cupin_3"/>
    <property type="match status" value="1"/>
</dbReference>
<dbReference type="PANTHER" id="PTHR40943">
    <property type="entry name" value="CYTOPLASMIC PROTEIN-RELATED"/>
    <property type="match status" value="1"/>
</dbReference>
<dbReference type="Proteomes" id="UP000238882">
    <property type="component" value="Unassembled WGS sequence"/>
</dbReference>
<organism evidence="2 3">
    <name type="scientific">Polaribacter porphyrae</name>
    <dbReference type="NCBI Taxonomy" id="1137780"/>
    <lineage>
        <taxon>Bacteria</taxon>
        <taxon>Pseudomonadati</taxon>
        <taxon>Bacteroidota</taxon>
        <taxon>Flavobacteriia</taxon>
        <taxon>Flavobacteriales</taxon>
        <taxon>Flavobacteriaceae</taxon>
    </lineage>
</organism>
<dbReference type="PANTHER" id="PTHR40943:SF1">
    <property type="entry name" value="CYTOPLASMIC PROTEIN"/>
    <property type="match status" value="1"/>
</dbReference>
<dbReference type="EMBL" id="MSCN01000001">
    <property type="protein sequence ID" value="PQJ77976.1"/>
    <property type="molecule type" value="Genomic_DNA"/>
</dbReference>
<reference evidence="2 3" key="1">
    <citation type="submission" date="2016-12" db="EMBL/GenBank/DDBJ databases">
        <title>Trade-off between light-utilization and light-protection in marine flavobacteria.</title>
        <authorList>
            <person name="Kumagai Y."/>
            <person name="Yoshizawa S."/>
            <person name="Kogure K."/>
            <person name="Iwasaki W."/>
        </authorList>
    </citation>
    <scope>NUCLEOTIDE SEQUENCE [LARGE SCALE GENOMIC DNA]</scope>
    <source>
        <strain evidence="2 3">NBRC 108759</strain>
    </source>
</reference>
<dbReference type="InterPro" id="IPR011051">
    <property type="entry name" value="RmlC_Cupin_sf"/>
</dbReference>
<name>A0A2S7WKL5_9FLAO</name>
<dbReference type="RefSeq" id="WP_211295556.1">
    <property type="nucleotide sequence ID" value="NZ_MSCN01000001.1"/>
</dbReference>
<dbReference type="SUPFAM" id="SSF51182">
    <property type="entry name" value="RmlC-like cupins"/>
    <property type="match status" value="2"/>
</dbReference>
<dbReference type="Gene3D" id="2.60.120.10">
    <property type="entry name" value="Jelly Rolls"/>
    <property type="match status" value="2"/>
</dbReference>
<comment type="caution">
    <text evidence="2">The sequence shown here is derived from an EMBL/GenBank/DDBJ whole genome shotgun (WGS) entry which is preliminary data.</text>
</comment>
<protein>
    <recommendedName>
        <fullName evidence="1">(S)-ureidoglycine aminohydrolase cupin domain-containing protein</fullName>
    </recommendedName>
</protein>
<dbReference type="InterPro" id="IPR008579">
    <property type="entry name" value="UGlyAH_Cupin_dom"/>
</dbReference>
<keyword evidence="3" id="KW-1185">Reference proteome</keyword>
<evidence type="ECO:0000259" key="1">
    <source>
        <dbReference type="Pfam" id="PF05899"/>
    </source>
</evidence>
<proteinExistence type="predicted"/>
<feature type="domain" description="(S)-ureidoglycine aminohydrolase cupin" evidence="1">
    <location>
        <begin position="206"/>
        <end position="251"/>
    </location>
</feature>
<dbReference type="AlphaFoldDB" id="A0A2S7WKL5"/>
<evidence type="ECO:0000313" key="3">
    <source>
        <dbReference type="Proteomes" id="UP000238882"/>
    </source>
</evidence>
<evidence type="ECO:0000313" key="2">
    <source>
        <dbReference type="EMBL" id="PQJ77976.1"/>
    </source>
</evidence>
<gene>
    <name evidence="2" type="ORF">BTO18_01690</name>
</gene>
<dbReference type="InterPro" id="IPR014710">
    <property type="entry name" value="RmlC-like_jellyroll"/>
</dbReference>